<evidence type="ECO:0000256" key="6">
    <source>
        <dbReference type="SAM" id="MobiDB-lite"/>
    </source>
</evidence>
<dbReference type="InterPro" id="IPR036477">
    <property type="entry name" value="Formyl_transf_N_sf"/>
</dbReference>
<dbReference type="InterPro" id="IPR041711">
    <property type="entry name" value="Met-tRNA-FMT_N"/>
</dbReference>
<dbReference type="PANTHER" id="PTHR11138">
    <property type="entry name" value="METHIONYL-TRNA FORMYLTRANSFERASE"/>
    <property type="match status" value="1"/>
</dbReference>
<feature type="region of interest" description="Disordered" evidence="6">
    <location>
        <begin position="297"/>
        <end position="316"/>
    </location>
</feature>
<dbReference type="SUPFAM" id="SSF53328">
    <property type="entry name" value="Formyltransferase"/>
    <property type="match status" value="1"/>
</dbReference>
<keyword evidence="3 5" id="KW-0808">Transferase</keyword>
<dbReference type="RefSeq" id="WP_089301115.1">
    <property type="nucleotide sequence ID" value="NZ_FZNW01000008.1"/>
</dbReference>
<dbReference type="SUPFAM" id="SSF50486">
    <property type="entry name" value="FMT C-terminal domain-like"/>
    <property type="match status" value="1"/>
</dbReference>
<evidence type="ECO:0000256" key="2">
    <source>
        <dbReference type="ARBA" id="ARBA00012261"/>
    </source>
</evidence>
<dbReference type="FunFam" id="3.40.50.12230:FF:000001">
    <property type="entry name" value="Methionyl-tRNA formyltransferase"/>
    <property type="match status" value="1"/>
</dbReference>
<keyword evidence="4 5" id="KW-0648">Protein biosynthesis</keyword>
<proteinExistence type="inferred from homology"/>
<evidence type="ECO:0000313" key="10">
    <source>
        <dbReference type="Proteomes" id="UP000198348"/>
    </source>
</evidence>
<feature type="binding site" evidence="5">
    <location>
        <begin position="110"/>
        <end position="113"/>
    </location>
    <ligand>
        <name>(6S)-5,6,7,8-tetrahydrofolate</name>
        <dbReference type="ChEBI" id="CHEBI:57453"/>
    </ligand>
</feature>
<accession>A0A238WXU7</accession>
<dbReference type="CDD" id="cd08646">
    <property type="entry name" value="FMT_core_Met-tRNA-FMT_N"/>
    <property type="match status" value="1"/>
</dbReference>
<reference evidence="9 10" key="1">
    <citation type="submission" date="2017-06" db="EMBL/GenBank/DDBJ databases">
        <authorList>
            <person name="Kim H.J."/>
            <person name="Triplett B.A."/>
        </authorList>
    </citation>
    <scope>NUCLEOTIDE SEQUENCE [LARGE SCALE GENOMIC DNA]</scope>
    <source>
        <strain evidence="9 10">DSM 45207</strain>
    </source>
</reference>
<dbReference type="CDD" id="cd08704">
    <property type="entry name" value="Met_tRNA_FMT_C"/>
    <property type="match status" value="1"/>
</dbReference>
<organism evidence="9 10">
    <name type="scientific">Haloechinothrix alba</name>
    <dbReference type="NCBI Taxonomy" id="664784"/>
    <lineage>
        <taxon>Bacteria</taxon>
        <taxon>Bacillati</taxon>
        <taxon>Actinomycetota</taxon>
        <taxon>Actinomycetes</taxon>
        <taxon>Pseudonocardiales</taxon>
        <taxon>Pseudonocardiaceae</taxon>
        <taxon>Haloechinothrix</taxon>
    </lineage>
</organism>
<evidence type="ECO:0000256" key="3">
    <source>
        <dbReference type="ARBA" id="ARBA00022679"/>
    </source>
</evidence>
<evidence type="ECO:0000259" key="7">
    <source>
        <dbReference type="Pfam" id="PF00551"/>
    </source>
</evidence>
<evidence type="ECO:0000256" key="5">
    <source>
        <dbReference type="HAMAP-Rule" id="MF_00182"/>
    </source>
</evidence>
<dbReference type="EMBL" id="FZNW01000008">
    <property type="protein sequence ID" value="SNR51298.1"/>
    <property type="molecule type" value="Genomic_DNA"/>
</dbReference>
<protein>
    <recommendedName>
        <fullName evidence="2 5">Methionyl-tRNA formyltransferase</fullName>
        <ecNumber evidence="2 5">2.1.2.9</ecNumber>
    </recommendedName>
</protein>
<sequence>MRLVFAGTPDTAVPSLRALIDSSRHEVVAVTTRPDAPAGRGRHLVRSPVGRVADEYGIEVLTPARAGDPDYLARLAELAPEACPVVAYGGLLPQAALDVPTHGWINLHFSLLPAWRGAAPVQAAIRAGDEITGASTFRVVPELDAGPVYGVVTETVRSDDTAGALLERLSYSGADLLLSTLDGIAAGTVHAVPQSEEGRSYAEKITPQDARVRFGEPAINVDRHVRAVTPDPGAWAEFRGKRIKLSPVRPLDAGSAEAANAGDLEPGELHVERDRVLVGSATVPLLLGDVQVQGKKRMTAGEWARGSKIERGEKLE</sequence>
<dbReference type="InterPro" id="IPR044135">
    <property type="entry name" value="Met-tRNA-FMT_C"/>
</dbReference>
<keyword evidence="10" id="KW-1185">Reference proteome</keyword>
<feature type="compositionally biased region" description="Basic and acidic residues" evidence="6">
    <location>
        <begin position="305"/>
        <end position="316"/>
    </location>
</feature>
<dbReference type="PANTHER" id="PTHR11138:SF5">
    <property type="entry name" value="METHIONYL-TRNA FORMYLTRANSFERASE, MITOCHONDRIAL"/>
    <property type="match status" value="1"/>
</dbReference>
<dbReference type="AlphaFoldDB" id="A0A238WXU7"/>
<dbReference type="Pfam" id="PF02911">
    <property type="entry name" value="Formyl_trans_C"/>
    <property type="match status" value="1"/>
</dbReference>
<evidence type="ECO:0000313" key="9">
    <source>
        <dbReference type="EMBL" id="SNR51298.1"/>
    </source>
</evidence>
<dbReference type="GO" id="GO:0005829">
    <property type="term" value="C:cytosol"/>
    <property type="evidence" value="ECO:0007669"/>
    <property type="project" value="TreeGrafter"/>
</dbReference>
<dbReference type="InterPro" id="IPR002376">
    <property type="entry name" value="Formyl_transf_N"/>
</dbReference>
<gene>
    <name evidence="5" type="primary">fmt</name>
    <name evidence="9" type="ORF">SAMN06265360_10846</name>
</gene>
<comment type="function">
    <text evidence="5">Attaches a formyl group to the free amino group of methionyl-tRNA(fMet). The formyl group appears to play a dual role in the initiator identity of N-formylmethionyl-tRNA by promoting its recognition by IF2 and preventing the misappropriation of this tRNA by the elongation apparatus.</text>
</comment>
<dbReference type="InterPro" id="IPR011034">
    <property type="entry name" value="Formyl_transferase-like_C_sf"/>
</dbReference>
<dbReference type="InterPro" id="IPR005794">
    <property type="entry name" value="Fmt"/>
</dbReference>
<evidence type="ECO:0000256" key="4">
    <source>
        <dbReference type="ARBA" id="ARBA00022917"/>
    </source>
</evidence>
<evidence type="ECO:0000256" key="1">
    <source>
        <dbReference type="ARBA" id="ARBA00010699"/>
    </source>
</evidence>
<dbReference type="Pfam" id="PF00551">
    <property type="entry name" value="Formyl_trans_N"/>
    <property type="match status" value="1"/>
</dbReference>
<dbReference type="NCBIfam" id="TIGR00460">
    <property type="entry name" value="fmt"/>
    <property type="match status" value="1"/>
</dbReference>
<dbReference type="Gene3D" id="3.40.50.12230">
    <property type="match status" value="1"/>
</dbReference>
<dbReference type="OrthoDB" id="9802815at2"/>
<feature type="domain" description="Formyl transferase N-terminal" evidence="7">
    <location>
        <begin position="1"/>
        <end position="179"/>
    </location>
</feature>
<comment type="similarity">
    <text evidence="1 5">Belongs to the Fmt family.</text>
</comment>
<dbReference type="GO" id="GO:0004479">
    <property type="term" value="F:methionyl-tRNA formyltransferase activity"/>
    <property type="evidence" value="ECO:0007669"/>
    <property type="project" value="UniProtKB-UniRule"/>
</dbReference>
<dbReference type="EC" id="2.1.2.9" evidence="2 5"/>
<comment type="catalytic activity">
    <reaction evidence="5">
        <text>L-methionyl-tRNA(fMet) + (6R)-10-formyltetrahydrofolate = N-formyl-L-methionyl-tRNA(fMet) + (6S)-5,6,7,8-tetrahydrofolate + H(+)</text>
        <dbReference type="Rhea" id="RHEA:24380"/>
        <dbReference type="Rhea" id="RHEA-COMP:9952"/>
        <dbReference type="Rhea" id="RHEA-COMP:9953"/>
        <dbReference type="ChEBI" id="CHEBI:15378"/>
        <dbReference type="ChEBI" id="CHEBI:57453"/>
        <dbReference type="ChEBI" id="CHEBI:78530"/>
        <dbReference type="ChEBI" id="CHEBI:78844"/>
        <dbReference type="ChEBI" id="CHEBI:195366"/>
        <dbReference type="EC" id="2.1.2.9"/>
    </reaction>
</comment>
<dbReference type="InterPro" id="IPR005793">
    <property type="entry name" value="Formyl_trans_C"/>
</dbReference>
<feature type="domain" description="Formyl transferase C-terminal" evidence="8">
    <location>
        <begin position="204"/>
        <end position="307"/>
    </location>
</feature>
<dbReference type="HAMAP" id="MF_00182">
    <property type="entry name" value="Formyl_trans"/>
    <property type="match status" value="1"/>
</dbReference>
<name>A0A238WXU7_9PSEU</name>
<evidence type="ECO:0000259" key="8">
    <source>
        <dbReference type="Pfam" id="PF02911"/>
    </source>
</evidence>
<dbReference type="Proteomes" id="UP000198348">
    <property type="component" value="Unassembled WGS sequence"/>
</dbReference>